<feature type="transmembrane region" description="Helical" evidence="1">
    <location>
        <begin position="43"/>
        <end position="68"/>
    </location>
</feature>
<reference evidence="3" key="1">
    <citation type="journal article" date="2019" name="Int. J. Syst. Evol. Microbiol.">
        <title>The Global Catalogue of Microorganisms (GCM) 10K type strain sequencing project: providing services to taxonomists for standard genome sequencing and annotation.</title>
        <authorList>
            <consortium name="The Broad Institute Genomics Platform"/>
            <consortium name="The Broad Institute Genome Sequencing Center for Infectious Disease"/>
            <person name="Wu L."/>
            <person name="Ma J."/>
        </authorList>
    </citation>
    <scope>NUCLEOTIDE SEQUENCE [LARGE SCALE GENOMIC DNA]</scope>
    <source>
        <strain evidence="3">JCM 3367</strain>
    </source>
</reference>
<dbReference type="RefSeq" id="WP_344166692.1">
    <property type="nucleotide sequence ID" value="NZ_BAAARY010000001.1"/>
</dbReference>
<organism evidence="2 3">
    <name type="scientific">Pilimelia columellifera subsp. columellifera</name>
    <dbReference type="NCBI Taxonomy" id="706583"/>
    <lineage>
        <taxon>Bacteria</taxon>
        <taxon>Bacillati</taxon>
        <taxon>Actinomycetota</taxon>
        <taxon>Actinomycetes</taxon>
        <taxon>Micromonosporales</taxon>
        <taxon>Micromonosporaceae</taxon>
        <taxon>Pilimelia</taxon>
    </lineage>
</organism>
<proteinExistence type="predicted"/>
<comment type="caution">
    <text evidence="2">The sequence shown here is derived from an EMBL/GenBank/DDBJ whole genome shotgun (WGS) entry which is preliminary data.</text>
</comment>
<evidence type="ECO:0008006" key="4">
    <source>
        <dbReference type="Google" id="ProtNLM"/>
    </source>
</evidence>
<keyword evidence="1" id="KW-0812">Transmembrane</keyword>
<dbReference type="Proteomes" id="UP001499978">
    <property type="component" value="Unassembled WGS sequence"/>
</dbReference>
<gene>
    <name evidence="2" type="ORF">GCM10010201_01270</name>
</gene>
<keyword evidence="3" id="KW-1185">Reference proteome</keyword>
<evidence type="ECO:0000313" key="2">
    <source>
        <dbReference type="EMBL" id="GAA2510353.1"/>
    </source>
</evidence>
<keyword evidence="1" id="KW-1133">Transmembrane helix</keyword>
<dbReference type="EMBL" id="BAAARY010000001">
    <property type="protein sequence ID" value="GAA2510353.1"/>
    <property type="molecule type" value="Genomic_DNA"/>
</dbReference>
<protein>
    <recommendedName>
        <fullName evidence="4">Type VII secretion protein EccE</fullName>
    </recommendedName>
</protein>
<sequence length="598" mass="61927">MTAAPAPSTPDLFARDRQVRRLGPRLGAGQLIVSQVALAAPVAMAQFGVVAVTAAATVAAVGLALTWLQFRRRWAYQWLGLWLSTAGHRRRLRVDADATALLDWICPGARIRSVRVAGEDAAVLADGTGLTAVFELGDRSAVLVDDGVVLPSVSEIAALAREAGPVVRAQLVVSAAPAPTPRVEGTPAAEAYRQLAQGRSVAATATLLAVRVVADEGDDPDDLLRSLSSTVRRIRRRAGIGSARLLGPSALAGALVQFAHHLPGQAGLAGWDSTRLGGLRQSCFRLAAPADPAVCGRLLGRLGALPALATTVSALAASGAPGGYPLAVRVAAADTVGLVRAARALEQVAAEHGLTLRRSDGEQLAGLAATLPLGGVRPPGFIRSREPRPTSVSAMRPPDAGLVVGVDRHGVPVLTRLFRAEPTRVLLAGGVRAAQLIALRALAVGGRLEVRTARPQAWAPFVRAATAPDATLSLVAPDAPATFDADDPLRPLLTVVDAGPVAHDPSPVGGWHSVLVVRDELTGLDTGAMTRADLVVLQPLRPDEAALAGSVLGLGAAAEWLTRIRPDMVGLVSRRTVRWAALAATPVEERLVGSPARD</sequence>
<evidence type="ECO:0000313" key="3">
    <source>
        <dbReference type="Proteomes" id="UP001499978"/>
    </source>
</evidence>
<keyword evidence="1" id="KW-0472">Membrane</keyword>
<name>A0ABP6A473_9ACTN</name>
<evidence type="ECO:0000256" key="1">
    <source>
        <dbReference type="SAM" id="Phobius"/>
    </source>
</evidence>
<accession>A0ABP6A473</accession>